<dbReference type="InterPro" id="IPR004374">
    <property type="entry name" value="PrfB"/>
</dbReference>
<evidence type="ECO:0000256" key="6">
    <source>
        <dbReference type="SAM" id="Coils"/>
    </source>
</evidence>
<dbReference type="Proteomes" id="UP000076023">
    <property type="component" value="Unassembled WGS sequence"/>
</dbReference>
<dbReference type="InParanoid" id="A0A146GF76"/>
<evidence type="ECO:0000256" key="3">
    <source>
        <dbReference type="ARBA" id="ARBA00022917"/>
    </source>
</evidence>
<evidence type="ECO:0000259" key="7">
    <source>
        <dbReference type="PROSITE" id="PS00745"/>
    </source>
</evidence>
<keyword evidence="6" id="KW-0175">Coiled coil</keyword>
<keyword evidence="2 4" id="KW-0488">Methylation</keyword>
<feature type="modified residue" description="N5-methylglutamine" evidence="4">
    <location>
        <position position="236"/>
    </location>
</feature>
<dbReference type="Pfam" id="PF03462">
    <property type="entry name" value="PCRF"/>
    <property type="match status" value="1"/>
</dbReference>
<reference evidence="9" key="1">
    <citation type="journal article" date="2017" name="Genome Announc.">
        <title>Draft Genome Sequence of Terrimicrobium sacchariphilum NM-5T, a Facultative Anaerobic Soil Bacterium of the Class Spartobacteria.</title>
        <authorList>
            <person name="Qiu Y.L."/>
            <person name="Tourlousse D.M."/>
            <person name="Matsuura N."/>
            <person name="Ohashi A."/>
            <person name="Sekiguchi Y."/>
        </authorList>
    </citation>
    <scope>NUCLEOTIDE SEQUENCE [LARGE SCALE GENOMIC DNA]</scope>
    <source>
        <strain evidence="9">NM-5</strain>
    </source>
</reference>
<proteinExistence type="inferred from homology"/>
<comment type="function">
    <text evidence="4">Peptide chain release factor 2 directs the termination of translation in response to the peptide chain termination codons UGA and UAA.</text>
</comment>
<organism evidence="8 9">
    <name type="scientific">Terrimicrobium sacchariphilum</name>
    <dbReference type="NCBI Taxonomy" id="690879"/>
    <lineage>
        <taxon>Bacteria</taxon>
        <taxon>Pseudomonadati</taxon>
        <taxon>Verrucomicrobiota</taxon>
        <taxon>Terrimicrobiia</taxon>
        <taxon>Terrimicrobiales</taxon>
        <taxon>Terrimicrobiaceae</taxon>
        <taxon>Terrimicrobium</taxon>
    </lineage>
</organism>
<dbReference type="AlphaFoldDB" id="A0A146GF76"/>
<dbReference type="GO" id="GO:0016149">
    <property type="term" value="F:translation release factor activity, codon specific"/>
    <property type="evidence" value="ECO:0007669"/>
    <property type="project" value="UniProtKB-UniRule"/>
</dbReference>
<evidence type="ECO:0000256" key="1">
    <source>
        <dbReference type="ARBA" id="ARBA00010835"/>
    </source>
</evidence>
<keyword evidence="4" id="KW-0963">Cytoplasm</keyword>
<dbReference type="GO" id="GO:0005737">
    <property type="term" value="C:cytoplasm"/>
    <property type="evidence" value="ECO:0007669"/>
    <property type="project" value="UniProtKB-SubCell"/>
</dbReference>
<protein>
    <recommendedName>
        <fullName evidence="4 5">Peptide chain release factor 2</fullName>
        <shortName evidence="4">RF-2</shortName>
    </recommendedName>
</protein>
<evidence type="ECO:0000313" key="8">
    <source>
        <dbReference type="EMBL" id="GAT35277.1"/>
    </source>
</evidence>
<dbReference type="Gene3D" id="3.30.160.20">
    <property type="match status" value="1"/>
</dbReference>
<name>A0A146GF76_TERSA</name>
<evidence type="ECO:0000256" key="2">
    <source>
        <dbReference type="ARBA" id="ARBA00022481"/>
    </source>
</evidence>
<dbReference type="PANTHER" id="PTHR43116">
    <property type="entry name" value="PEPTIDE CHAIN RELEASE FACTOR 2"/>
    <property type="match status" value="1"/>
</dbReference>
<keyword evidence="3 4" id="KW-0648">Protein biosynthesis</keyword>
<dbReference type="InterPro" id="IPR000352">
    <property type="entry name" value="Pep_chain_release_fac_I"/>
</dbReference>
<comment type="caution">
    <text evidence="8">The sequence shown here is derived from an EMBL/GenBank/DDBJ whole genome shotgun (WGS) entry which is preliminary data.</text>
</comment>
<accession>A0A146GF76</accession>
<gene>
    <name evidence="4" type="primary">prfB</name>
    <name evidence="8" type="ORF">TSACC_3342</name>
</gene>
<dbReference type="InterPro" id="IPR005139">
    <property type="entry name" value="PCRF"/>
</dbReference>
<dbReference type="InterPro" id="IPR045853">
    <property type="entry name" value="Pep_chain_release_fac_I_sf"/>
</dbReference>
<dbReference type="FunFam" id="3.30.160.20:FF:000010">
    <property type="entry name" value="Peptide chain release factor 2"/>
    <property type="match status" value="1"/>
</dbReference>
<comment type="PTM">
    <text evidence="4">Methylated by PrmC. Methylation increases the termination efficiency of RF2.</text>
</comment>
<comment type="subcellular location">
    <subcellularLocation>
        <location evidence="4">Cytoplasm</location>
    </subcellularLocation>
</comment>
<dbReference type="PANTHER" id="PTHR43116:SF3">
    <property type="entry name" value="CLASS I PEPTIDE CHAIN RELEASE FACTOR"/>
    <property type="match status" value="1"/>
</dbReference>
<feature type="coiled-coil region" evidence="6">
    <location>
        <begin position="52"/>
        <end position="101"/>
    </location>
</feature>
<evidence type="ECO:0000313" key="9">
    <source>
        <dbReference type="Proteomes" id="UP000076023"/>
    </source>
</evidence>
<dbReference type="SUPFAM" id="SSF75620">
    <property type="entry name" value="Release factor"/>
    <property type="match status" value="1"/>
</dbReference>
<dbReference type="HAMAP" id="MF_00094">
    <property type="entry name" value="Rel_fac_2"/>
    <property type="match status" value="1"/>
</dbReference>
<dbReference type="FunCoup" id="A0A146GF76">
    <property type="interactions" value="465"/>
</dbReference>
<dbReference type="STRING" id="690879.TSACC_3342"/>
<dbReference type="Gene3D" id="3.30.70.1660">
    <property type="match status" value="1"/>
</dbReference>
<dbReference type="Pfam" id="PF00472">
    <property type="entry name" value="RF-1"/>
    <property type="match status" value="1"/>
</dbReference>
<dbReference type="PROSITE" id="PS00745">
    <property type="entry name" value="RF_PROK_I"/>
    <property type="match status" value="1"/>
</dbReference>
<feature type="domain" description="Prokaryotic-type class I peptide chain release factors" evidence="7">
    <location>
        <begin position="229"/>
        <end position="245"/>
    </location>
</feature>
<dbReference type="EMBL" id="BDCO01000003">
    <property type="protein sequence ID" value="GAT35277.1"/>
    <property type="molecule type" value="Genomic_DNA"/>
</dbReference>
<keyword evidence="9" id="KW-1185">Reference proteome</keyword>
<comment type="similarity">
    <text evidence="1 4">Belongs to the prokaryotic/mitochondrial release factor family.</text>
</comment>
<dbReference type="NCBIfam" id="TIGR00020">
    <property type="entry name" value="prfB"/>
    <property type="match status" value="1"/>
</dbReference>
<dbReference type="Gene3D" id="1.20.58.410">
    <property type="entry name" value="Release factor"/>
    <property type="match status" value="1"/>
</dbReference>
<sequence>MNCGGFFDLPSLTQQLSEVEGRMAAPDFWNNKETAQRDVELVSSLRAKIQPFNALESRVADLEVLKELAAEETGPNQLAAIKDVEAEYQSVLKDLEKFELQQLLSGEFDKSPAFITIHAGAGGTESCDWADMLLRMYTRWMERSGLKAESVDIQTGDEAGIKSATLRVSGDHPYGYLQTERGVHRLVRISPFDANKRRHTSFASVDVVPEIEDAPIEINEADLKLDTYRSGGKGGQNVNKVETAVRITHLPTGIVVACQAERSQGRNREMAMKMLKAKLYQIEADKKRAEVERQYGEKGDIAWGNQIRSYVFQPYQMVKDLRTGVQTSDIQGVMDGDIDAFIEGKLRGLTYKKGAQDDEE</sequence>
<evidence type="ECO:0000256" key="4">
    <source>
        <dbReference type="HAMAP-Rule" id="MF_00094"/>
    </source>
</evidence>
<evidence type="ECO:0000256" key="5">
    <source>
        <dbReference type="NCBIfam" id="TIGR00020"/>
    </source>
</evidence>
<dbReference type="SMART" id="SM00937">
    <property type="entry name" value="PCRF"/>
    <property type="match status" value="1"/>
</dbReference>